<dbReference type="RefSeq" id="WP_217942712.1">
    <property type="nucleotide sequence ID" value="NZ_JAHTGR010000006.1"/>
</dbReference>
<sequence>MELSTSHHADGPSVWLMPRPKLGGRTILDELFNRFDGSYAGTWKAKFSGPQSIQNWKDACARVFDREGLTLSQVAAGFEAYERLYPTWPPTAQEFANICNPPVDPVAAYHEALSGLEARGKGEQGAWSHPAIFWAASGMRIELASQPGQFMKERWAAALKAQLARGTWEPIPEPRVLLPAPGKSPTSQEDAQRMLAKLGAQGITKTAKSDIDGKRWAKRIMERFERGDRSLKAFQIKEARIALGIKTDNEEES</sequence>
<accession>A0AA41L867</accession>
<protein>
    <submittedName>
        <fullName evidence="1">Uncharacterized protein</fullName>
    </submittedName>
</protein>
<dbReference type="Proteomes" id="UP001162889">
    <property type="component" value="Unassembled WGS sequence"/>
</dbReference>
<evidence type="ECO:0000313" key="4">
    <source>
        <dbReference type="Proteomes" id="UP001162889"/>
    </source>
</evidence>
<proteinExistence type="predicted"/>
<keyword evidence="4" id="KW-1185">Reference proteome</keyword>
<gene>
    <name evidence="1" type="ORF">KVP70_13335</name>
    <name evidence="2" type="ORF">L1274_000769</name>
</gene>
<evidence type="ECO:0000313" key="1">
    <source>
        <dbReference type="EMBL" id="MBV6321925.1"/>
    </source>
</evidence>
<dbReference type="EMBL" id="JALJZU010000001">
    <property type="protein sequence ID" value="MCP2007081.1"/>
    <property type="molecule type" value="Genomic_DNA"/>
</dbReference>
<reference evidence="2" key="2">
    <citation type="submission" date="2022-03" db="EMBL/GenBank/DDBJ databases">
        <title>Genome Encyclopedia of Bacteria and Archaea VI: Functional Genomics of Type Strains.</title>
        <authorList>
            <person name="Whitman W."/>
        </authorList>
    </citation>
    <scope>NUCLEOTIDE SEQUENCE</scope>
    <source>
        <strain evidence="2">HSC-15S17</strain>
    </source>
</reference>
<name>A0AA41L867_9BURK</name>
<reference evidence="1" key="1">
    <citation type="submission" date="2021-07" db="EMBL/GenBank/DDBJ databases">
        <title>Characterization of violacein-producing bacteria and related species.</title>
        <authorList>
            <person name="Wilson H.S."/>
            <person name="De Leon M.E."/>
        </authorList>
    </citation>
    <scope>NUCLEOTIDE SEQUENCE</scope>
    <source>
        <strain evidence="1">HSC-15S17</strain>
    </source>
</reference>
<evidence type="ECO:0000313" key="2">
    <source>
        <dbReference type="EMBL" id="MCP2007081.1"/>
    </source>
</evidence>
<evidence type="ECO:0000313" key="3">
    <source>
        <dbReference type="Proteomes" id="UP001155901"/>
    </source>
</evidence>
<comment type="caution">
    <text evidence="1">The sequence shown here is derived from an EMBL/GenBank/DDBJ whole genome shotgun (WGS) entry which is preliminary data.</text>
</comment>
<dbReference type="EMBL" id="JAHTGR010000006">
    <property type="protein sequence ID" value="MBV6321925.1"/>
    <property type="molecule type" value="Genomic_DNA"/>
</dbReference>
<dbReference type="Proteomes" id="UP001155901">
    <property type="component" value="Unassembled WGS sequence"/>
</dbReference>
<dbReference type="AlphaFoldDB" id="A0AA41L867"/>
<organism evidence="1 3">
    <name type="scientific">Duganella violaceipulchra</name>
    <dbReference type="NCBI Taxonomy" id="2849652"/>
    <lineage>
        <taxon>Bacteria</taxon>
        <taxon>Pseudomonadati</taxon>
        <taxon>Pseudomonadota</taxon>
        <taxon>Betaproteobacteria</taxon>
        <taxon>Burkholderiales</taxon>
        <taxon>Oxalobacteraceae</taxon>
        <taxon>Telluria group</taxon>
        <taxon>Duganella</taxon>
    </lineage>
</organism>